<keyword evidence="5 14" id="KW-0812">Transmembrane</keyword>
<keyword evidence="9 14" id="KW-1133">Transmembrane helix</keyword>
<dbReference type="InterPro" id="IPR003439">
    <property type="entry name" value="ABC_transporter-like_ATP-bd"/>
</dbReference>
<dbReference type="PROSITE" id="PS00211">
    <property type="entry name" value="ABC_TRANSPORTER_1"/>
    <property type="match status" value="1"/>
</dbReference>
<dbReference type="InterPro" id="IPR017871">
    <property type="entry name" value="ABC_transporter-like_CS"/>
</dbReference>
<evidence type="ECO:0000256" key="11">
    <source>
        <dbReference type="ARBA" id="ARBA00023251"/>
    </source>
</evidence>
<keyword evidence="4" id="KW-0997">Cell inner membrane</keyword>
<keyword evidence="8" id="KW-1278">Translocase</keyword>
<dbReference type="SMART" id="SM00382">
    <property type="entry name" value="AAA"/>
    <property type="match status" value="1"/>
</dbReference>
<proteinExistence type="inferred from homology"/>
<evidence type="ECO:0000256" key="6">
    <source>
        <dbReference type="ARBA" id="ARBA00022741"/>
    </source>
</evidence>
<evidence type="ECO:0000256" key="14">
    <source>
        <dbReference type="SAM" id="Phobius"/>
    </source>
</evidence>
<evidence type="ECO:0000256" key="9">
    <source>
        <dbReference type="ARBA" id="ARBA00022989"/>
    </source>
</evidence>
<evidence type="ECO:0000256" key="13">
    <source>
        <dbReference type="ARBA" id="ARBA00041199"/>
    </source>
</evidence>
<feature type="transmembrane region" description="Helical" evidence="14">
    <location>
        <begin position="535"/>
        <end position="560"/>
    </location>
</feature>
<dbReference type="PANTHER" id="PTHR30572">
    <property type="entry name" value="MEMBRANE COMPONENT OF TRANSPORTER-RELATED"/>
    <property type="match status" value="1"/>
</dbReference>
<keyword evidence="3" id="KW-1003">Cell membrane</keyword>
<sequence length="658" mass="70350">MTNLMPQGGLGTATGPQPLLSIRGLRREFPAGDRMVAVLQDIDLTIQAGEMVAIIGASGSGKSTLMNILGCLDRPSAGAYRIAGRDTRELEADDLAELRREHFGFIFQRYHLLSTLTALDNVEIPAVYAGRDRRSRRERAADLLTRLGLADRMNHRPGQLSGGQQQRVSVARALMNGGRVILADEPTGALDSRSGEEMLNLLGELHQQGHTIIIVTHDPKVAAVADRVIEISDGRIIADTRKPDLPPATARPLPAAQPKGLGLGRHVEAFRMAVRAMIAHKLRTFLTMLGIIIGIASVVSVVALGAGSQQQILESISSIGTNTIDVMPGESFGDTRAGRVRTLVPSDAEALAGQPYVDSVTPQVSSSATLRYRNISITAQVVGVGPQFFRVRGHTMAAGQPFDDASIERRSQEVVIDSNTRDQLFPHGGDPVGQVIFLGDVPARIIGVTEPQENSFGGSDSLNVWIPYTTAMSRVLGQSYLQRITVRVADDYATDVAERNIQALLTRRHGVRDFFMMNTDTIRQTIESTTQTMTLLVSMIALISLIVGGIGVMNIMLVSVTERTREIGVRMAVGARQGDILLQFLIEAVLVCLLGGALGVGLAYGIGAILAGSGVAMVYSTASIVAAFACSTLIGVAFGFLPARSAARLDPVDALARE</sequence>
<feature type="transmembrane region" description="Helical" evidence="14">
    <location>
        <begin position="616"/>
        <end position="641"/>
    </location>
</feature>
<dbReference type="GO" id="GO:0005524">
    <property type="term" value="F:ATP binding"/>
    <property type="evidence" value="ECO:0007669"/>
    <property type="project" value="UniProtKB-KW"/>
</dbReference>
<dbReference type="Proteomes" id="UP000603352">
    <property type="component" value="Unassembled WGS sequence"/>
</dbReference>
<dbReference type="Gene3D" id="3.40.50.300">
    <property type="entry name" value="P-loop containing nucleotide triphosphate hydrolases"/>
    <property type="match status" value="1"/>
</dbReference>
<evidence type="ECO:0000259" key="15">
    <source>
        <dbReference type="PROSITE" id="PS50893"/>
    </source>
</evidence>
<evidence type="ECO:0000256" key="5">
    <source>
        <dbReference type="ARBA" id="ARBA00022692"/>
    </source>
</evidence>
<evidence type="ECO:0000256" key="8">
    <source>
        <dbReference type="ARBA" id="ARBA00022967"/>
    </source>
</evidence>
<dbReference type="InterPro" id="IPR025857">
    <property type="entry name" value="MacB_PCD"/>
</dbReference>
<keyword evidence="2" id="KW-0813">Transport</keyword>
<dbReference type="PROSITE" id="PS50893">
    <property type="entry name" value="ABC_TRANSPORTER_2"/>
    <property type="match status" value="1"/>
</dbReference>
<feature type="transmembrane region" description="Helical" evidence="14">
    <location>
        <begin position="581"/>
        <end position="610"/>
    </location>
</feature>
<evidence type="ECO:0000256" key="12">
    <source>
        <dbReference type="ARBA" id="ARBA00038388"/>
    </source>
</evidence>
<evidence type="ECO:0000256" key="4">
    <source>
        <dbReference type="ARBA" id="ARBA00022519"/>
    </source>
</evidence>
<keyword evidence="17" id="KW-1185">Reference proteome</keyword>
<dbReference type="PANTHER" id="PTHR30572:SF14">
    <property type="entry name" value="MACROLIDE EXPORT ATP-BINDING_PERMEASE PROTEIN MACB"/>
    <property type="match status" value="1"/>
</dbReference>
<accession>A0ABQ1IVW3</accession>
<dbReference type="InterPro" id="IPR003593">
    <property type="entry name" value="AAA+_ATPase"/>
</dbReference>
<dbReference type="InterPro" id="IPR017911">
    <property type="entry name" value="MacB-like_ATP-bd"/>
</dbReference>
<comment type="caution">
    <text evidence="16">The sequence shown here is derived from an EMBL/GenBank/DDBJ whole genome shotgun (WGS) entry which is preliminary data.</text>
</comment>
<keyword evidence="6" id="KW-0547">Nucleotide-binding</keyword>
<evidence type="ECO:0000313" key="17">
    <source>
        <dbReference type="Proteomes" id="UP000603352"/>
    </source>
</evidence>
<comment type="similarity">
    <text evidence="12">Belongs to the ABC transporter superfamily. Macrolide exporter (TC 3.A.1.122) family.</text>
</comment>
<dbReference type="InterPro" id="IPR050250">
    <property type="entry name" value="Macrolide_Exporter_MacB"/>
</dbReference>
<keyword evidence="10 14" id="KW-0472">Membrane</keyword>
<dbReference type="SUPFAM" id="SSF52540">
    <property type="entry name" value="P-loop containing nucleoside triphosphate hydrolases"/>
    <property type="match status" value="1"/>
</dbReference>
<gene>
    <name evidence="16" type="primary">macB</name>
    <name evidence="16" type="ORF">GCM10011505_36060</name>
</gene>
<evidence type="ECO:0000256" key="1">
    <source>
        <dbReference type="ARBA" id="ARBA00004429"/>
    </source>
</evidence>
<protein>
    <recommendedName>
        <fullName evidence="13">Pyoverdine export ATP-binding/permease protein PvdT</fullName>
    </recommendedName>
</protein>
<evidence type="ECO:0000256" key="10">
    <source>
        <dbReference type="ARBA" id="ARBA00023136"/>
    </source>
</evidence>
<dbReference type="Pfam" id="PF02687">
    <property type="entry name" value="FtsX"/>
    <property type="match status" value="1"/>
</dbReference>
<reference evidence="17" key="1">
    <citation type="journal article" date="2019" name="Int. J. Syst. Evol. Microbiol.">
        <title>The Global Catalogue of Microorganisms (GCM) 10K type strain sequencing project: providing services to taxonomists for standard genome sequencing and annotation.</title>
        <authorList>
            <consortium name="The Broad Institute Genomics Platform"/>
            <consortium name="The Broad Institute Genome Sequencing Center for Infectious Disease"/>
            <person name="Wu L."/>
            <person name="Ma J."/>
        </authorList>
    </citation>
    <scope>NUCLEOTIDE SEQUENCE [LARGE SCALE GENOMIC DNA]</scope>
    <source>
        <strain evidence="17">CGMCC 1.10188</strain>
    </source>
</reference>
<dbReference type="InterPro" id="IPR027417">
    <property type="entry name" value="P-loop_NTPase"/>
</dbReference>
<evidence type="ECO:0000256" key="7">
    <source>
        <dbReference type="ARBA" id="ARBA00022840"/>
    </source>
</evidence>
<dbReference type="CDD" id="cd03255">
    <property type="entry name" value="ABC_MJ0796_LolCDE_FtsE"/>
    <property type="match status" value="1"/>
</dbReference>
<feature type="transmembrane region" description="Helical" evidence="14">
    <location>
        <begin position="285"/>
        <end position="307"/>
    </location>
</feature>
<keyword evidence="7 16" id="KW-0067">ATP-binding</keyword>
<evidence type="ECO:0000256" key="2">
    <source>
        <dbReference type="ARBA" id="ARBA00022448"/>
    </source>
</evidence>
<dbReference type="Pfam" id="PF12704">
    <property type="entry name" value="MacB_PCD"/>
    <property type="match status" value="1"/>
</dbReference>
<evidence type="ECO:0000256" key="3">
    <source>
        <dbReference type="ARBA" id="ARBA00022475"/>
    </source>
</evidence>
<dbReference type="EMBL" id="BMDZ01000048">
    <property type="protein sequence ID" value="GGB51756.1"/>
    <property type="molecule type" value="Genomic_DNA"/>
</dbReference>
<feature type="domain" description="ABC transporter" evidence="15">
    <location>
        <begin position="20"/>
        <end position="258"/>
    </location>
</feature>
<name>A0ABQ1IVW3_9PROT</name>
<dbReference type="Pfam" id="PF00005">
    <property type="entry name" value="ABC_tran"/>
    <property type="match status" value="1"/>
</dbReference>
<evidence type="ECO:0000313" key="16">
    <source>
        <dbReference type="EMBL" id="GGB51756.1"/>
    </source>
</evidence>
<comment type="subcellular location">
    <subcellularLocation>
        <location evidence="1">Cell inner membrane</location>
        <topology evidence="1">Multi-pass membrane protein</topology>
    </subcellularLocation>
</comment>
<dbReference type="InterPro" id="IPR003838">
    <property type="entry name" value="ABC3_permease_C"/>
</dbReference>
<organism evidence="16 17">
    <name type="scientific">Tistrella bauzanensis</name>
    <dbReference type="NCBI Taxonomy" id="657419"/>
    <lineage>
        <taxon>Bacteria</taxon>
        <taxon>Pseudomonadati</taxon>
        <taxon>Pseudomonadota</taxon>
        <taxon>Alphaproteobacteria</taxon>
        <taxon>Geminicoccales</taxon>
        <taxon>Geminicoccaceae</taxon>
        <taxon>Tistrella</taxon>
    </lineage>
</organism>
<keyword evidence="11" id="KW-0046">Antibiotic resistance</keyword>